<organism evidence="1 2">
    <name type="scientific">Roseibium algae</name>
    <dbReference type="NCBI Taxonomy" id="3123038"/>
    <lineage>
        <taxon>Bacteria</taxon>
        <taxon>Pseudomonadati</taxon>
        <taxon>Pseudomonadota</taxon>
        <taxon>Alphaproteobacteria</taxon>
        <taxon>Hyphomicrobiales</taxon>
        <taxon>Stappiaceae</taxon>
        <taxon>Roseibium</taxon>
    </lineage>
</organism>
<proteinExistence type="predicted"/>
<dbReference type="RefSeq" id="WP_340274196.1">
    <property type="nucleotide sequence ID" value="NZ_JBAKIA010000005.1"/>
</dbReference>
<name>A0ABU8TLG8_9HYPH</name>
<dbReference type="EMBL" id="JBAKIA010000005">
    <property type="protein sequence ID" value="MEJ8474450.1"/>
    <property type="molecule type" value="Genomic_DNA"/>
</dbReference>
<evidence type="ECO:0000313" key="2">
    <source>
        <dbReference type="Proteomes" id="UP001385499"/>
    </source>
</evidence>
<reference evidence="1 2" key="1">
    <citation type="submission" date="2024-02" db="EMBL/GenBank/DDBJ databases">
        <title>Roseibium algae sp. nov., isolated from marine alga (Grateloupia sp.), showing potential in myo-inositol conversion.</title>
        <authorList>
            <person name="Wang Y."/>
        </authorList>
    </citation>
    <scope>NUCLEOTIDE SEQUENCE [LARGE SCALE GENOMIC DNA]</scope>
    <source>
        <strain evidence="1 2">H3510</strain>
    </source>
</reference>
<evidence type="ECO:0008006" key="3">
    <source>
        <dbReference type="Google" id="ProtNLM"/>
    </source>
</evidence>
<protein>
    <recommendedName>
        <fullName evidence="3">Minor tail protein</fullName>
    </recommendedName>
</protein>
<comment type="caution">
    <text evidence="1">The sequence shown here is derived from an EMBL/GenBank/DDBJ whole genome shotgun (WGS) entry which is preliminary data.</text>
</comment>
<keyword evidence="2" id="KW-1185">Reference proteome</keyword>
<accession>A0ABU8TLG8</accession>
<gene>
    <name evidence="1" type="ORF">V6575_10150</name>
</gene>
<dbReference type="Proteomes" id="UP001385499">
    <property type="component" value="Unassembled WGS sequence"/>
</dbReference>
<evidence type="ECO:0000313" key="1">
    <source>
        <dbReference type="EMBL" id="MEJ8474450.1"/>
    </source>
</evidence>
<sequence>MSIEVVRGASKAALPTRLVITLEEKSLTVATFIQEPPNRTHNLLADQPVQYESRKADFTTTSTSNGRTGAPDLSVSGIRVTFDDIDWSPDELVEVLELRNLLAPEDQIPDPYAKPVFTSTGKISFFLDGLVGADEVVPYSIIDLLTSAGYQPSPWVNRLQETRRGKVLHAARWRASQNARMAVSIYFPFVSESLFDQHIHVVSSGYDPIINHPIDNIVDEADLPGYGAALWQSHFWHVHADGSLKVSAGDLVDVPVVIRQNEGGGLCEEDLTLRVSSDCGYLPKRRIRFEAGKATIRVRALDLIAGDIMKVKINTEHFSGVGSFQIEVQ</sequence>